<dbReference type="GO" id="GO:0008081">
    <property type="term" value="F:phosphoric diester hydrolase activity"/>
    <property type="evidence" value="ECO:0007669"/>
    <property type="project" value="InterPro"/>
</dbReference>
<evidence type="ECO:0008006" key="4">
    <source>
        <dbReference type="Google" id="ProtNLM"/>
    </source>
</evidence>
<dbReference type="Proteomes" id="UP000199515">
    <property type="component" value="Unassembled WGS sequence"/>
</dbReference>
<dbReference type="InterPro" id="IPR017946">
    <property type="entry name" value="PLC-like_Pdiesterase_TIM-brl"/>
</dbReference>
<dbReference type="AlphaFoldDB" id="A0A1H2W2Y6"/>
<dbReference type="STRING" id="589385.SAMN05421504_1011410"/>
<dbReference type="GO" id="GO:0006629">
    <property type="term" value="P:lipid metabolic process"/>
    <property type="evidence" value="ECO:0007669"/>
    <property type="project" value="InterPro"/>
</dbReference>
<keyword evidence="1" id="KW-0812">Transmembrane</keyword>
<organism evidence="2 3">
    <name type="scientific">Amycolatopsis xylanica</name>
    <dbReference type="NCBI Taxonomy" id="589385"/>
    <lineage>
        <taxon>Bacteria</taxon>
        <taxon>Bacillati</taxon>
        <taxon>Actinomycetota</taxon>
        <taxon>Actinomycetes</taxon>
        <taxon>Pseudonocardiales</taxon>
        <taxon>Pseudonocardiaceae</taxon>
        <taxon>Amycolatopsis</taxon>
    </lineage>
</organism>
<dbReference type="Gene3D" id="3.20.20.190">
    <property type="entry name" value="Phosphatidylinositol (PI) phosphodiesterase"/>
    <property type="match status" value="1"/>
</dbReference>
<accession>A0A1H2W2Y6</accession>
<feature type="transmembrane region" description="Helical" evidence="1">
    <location>
        <begin position="38"/>
        <end position="60"/>
    </location>
</feature>
<keyword evidence="3" id="KW-1185">Reference proteome</keyword>
<proteinExistence type="predicted"/>
<keyword evidence="1" id="KW-1133">Transmembrane helix</keyword>
<reference evidence="2 3" key="1">
    <citation type="submission" date="2016-10" db="EMBL/GenBank/DDBJ databases">
        <authorList>
            <person name="de Groot N.N."/>
        </authorList>
    </citation>
    <scope>NUCLEOTIDE SEQUENCE [LARGE SCALE GENOMIC DNA]</scope>
    <source>
        <strain evidence="2 3">CPCC 202699</strain>
    </source>
</reference>
<keyword evidence="1" id="KW-0472">Membrane</keyword>
<evidence type="ECO:0000256" key="1">
    <source>
        <dbReference type="SAM" id="Phobius"/>
    </source>
</evidence>
<evidence type="ECO:0000313" key="3">
    <source>
        <dbReference type="Proteomes" id="UP000199515"/>
    </source>
</evidence>
<gene>
    <name evidence="2" type="ORF">SAMN05421504_1011410</name>
</gene>
<protein>
    <recommendedName>
        <fullName evidence="4">Phospholipase D</fullName>
    </recommendedName>
</protein>
<name>A0A1H2W2Y6_9PSEU</name>
<dbReference type="SUPFAM" id="SSF51695">
    <property type="entry name" value="PLC-like phosphodiesterases"/>
    <property type="match status" value="1"/>
</dbReference>
<evidence type="ECO:0000313" key="2">
    <source>
        <dbReference type="EMBL" id="SDW74950.1"/>
    </source>
</evidence>
<sequence length="352" mass="38081">MDSWDNVTPRAGRVGAGQRRWLLVFEDTRFMGYRKHRVVAAVLAALSVLTGAGVVGAPAASAAGQRPIYAIAHRVDTTDGVRAAIKHGANGIEIDVCSWWNPNEWRAWHDCSSAGDTRHGPSVASMFDLIVSEARARRRLSLVWLDIKDPNYCGEAPNRACSVAGLRDQAQKLTAAGIQVLYGFYEYHGGSTPDVGGRGWQSLQGKLGRLEGITTTGSLASVQKTYADHGAGLPNGRRAMDYGDSDITKGFGNCTEPTYYTCAELKKAAGARNSGSLAATFSWTTDYNDPWYVDKLLGEAGVDGIIAGWAKNQVTEYNDGWQCSQSIAAVRDWVAKHGATHRMATPNDLLFH</sequence>
<dbReference type="EMBL" id="FNON01000001">
    <property type="protein sequence ID" value="SDW74950.1"/>
    <property type="molecule type" value="Genomic_DNA"/>
</dbReference>